<dbReference type="CDD" id="cd05936">
    <property type="entry name" value="FC-FACS_FadD_like"/>
    <property type="match status" value="1"/>
</dbReference>
<evidence type="ECO:0000259" key="3">
    <source>
        <dbReference type="Pfam" id="PF13193"/>
    </source>
</evidence>
<keyword evidence="5" id="KW-1185">Reference proteome</keyword>
<dbReference type="InterPro" id="IPR000873">
    <property type="entry name" value="AMP-dep_synth/lig_dom"/>
</dbReference>
<organism evidence="4 5">
    <name type="scientific">Streptomyces violaceusniger</name>
    <dbReference type="NCBI Taxonomy" id="68280"/>
    <lineage>
        <taxon>Bacteria</taxon>
        <taxon>Bacillati</taxon>
        <taxon>Actinomycetota</taxon>
        <taxon>Actinomycetes</taxon>
        <taxon>Kitasatosporales</taxon>
        <taxon>Streptomycetaceae</taxon>
        <taxon>Streptomyces</taxon>
        <taxon>Streptomyces violaceusniger group</taxon>
    </lineage>
</organism>
<protein>
    <submittedName>
        <fullName evidence="4">AMP-dependent synthetase</fullName>
    </submittedName>
</protein>
<dbReference type="Proteomes" id="UP000301309">
    <property type="component" value="Unassembled WGS sequence"/>
</dbReference>
<name>A0A4D4KQ53_STRVO</name>
<dbReference type="InterPro" id="IPR020845">
    <property type="entry name" value="AMP-binding_CS"/>
</dbReference>
<evidence type="ECO:0000259" key="2">
    <source>
        <dbReference type="Pfam" id="PF00501"/>
    </source>
</evidence>
<dbReference type="InterPro" id="IPR042099">
    <property type="entry name" value="ANL_N_sf"/>
</dbReference>
<feature type="domain" description="AMP-dependent synthetase/ligase" evidence="2">
    <location>
        <begin position="10"/>
        <end position="371"/>
    </location>
</feature>
<dbReference type="EMBL" id="BJHW01000001">
    <property type="protein sequence ID" value="GDY50752.1"/>
    <property type="molecule type" value="Genomic_DNA"/>
</dbReference>
<dbReference type="PANTHER" id="PTHR43767">
    <property type="entry name" value="LONG-CHAIN-FATTY-ACID--COA LIGASE"/>
    <property type="match status" value="1"/>
</dbReference>
<feature type="region of interest" description="Disordered" evidence="1">
    <location>
        <begin position="502"/>
        <end position="574"/>
    </location>
</feature>
<dbReference type="AlphaFoldDB" id="A0A4D4KQ53"/>
<dbReference type="SUPFAM" id="SSF56801">
    <property type="entry name" value="Acetyl-CoA synthetase-like"/>
    <property type="match status" value="1"/>
</dbReference>
<dbReference type="InterPro" id="IPR025110">
    <property type="entry name" value="AMP-bd_C"/>
</dbReference>
<comment type="caution">
    <text evidence="4">The sequence shown here is derived from an EMBL/GenBank/DDBJ whole genome shotgun (WGS) entry which is preliminary data.</text>
</comment>
<feature type="compositionally biased region" description="Low complexity" evidence="1">
    <location>
        <begin position="502"/>
        <end position="530"/>
    </location>
</feature>
<dbReference type="InterPro" id="IPR045851">
    <property type="entry name" value="AMP-bd_C_sf"/>
</dbReference>
<evidence type="ECO:0000313" key="4">
    <source>
        <dbReference type="EMBL" id="GDY50752.1"/>
    </source>
</evidence>
<dbReference type="Pfam" id="PF00501">
    <property type="entry name" value="AMP-binding"/>
    <property type="match status" value="1"/>
</dbReference>
<evidence type="ECO:0000313" key="5">
    <source>
        <dbReference type="Proteomes" id="UP000301309"/>
    </source>
</evidence>
<sequence>MTLTAAAVLAESALRRPDHPALVFGSRRITYRELWDATRRYAAVLRDQGIGPGDRVALLLPNSPHFPMVYYGVLALGAVAVPVHGLLRADEIVHVLRDSESKVLVCGAPMLTEGAKGAEVAGVPVVTVLEEHDGGRPRLDALAEGAEPIERCVPREPGDLAVVLYTSGTTGRPKGAMITHFNLVMNVSTTMRSPFDLGPDDVLLGCLPLFHTFGQTCGMSTTFLAGGTMVLMSRFDGPQALDLMVTEGCTVFMGVPTMYLALLDAAAEDPRRPALDRAFSGGSALPVKVLEDFQEVFDCPIYEGYGLTEASPVVAYNQKAWPCRPGTVGRPIWGVEAEIAAADVEDRVELLPTGTVGEIVIRGHNVMAGYLNRPEATAEVLVDGWFRSGDLGTKDAEGYLTLVDRKKDLVVRGGYNVYPREVEDVLMRHPAIAQVAVIGLPDEVYGEEVCAVVRPRPGEVPDAALGSAIVAWARERLAGHKYPRRVEFIDAFPWAPAARCSNANSSAASPPAGSQATASRATARRSAGSGARRRRPTAARSWLVPRGGAAYRHSRAAEPHIDTAPRPFGAPPEP</sequence>
<dbReference type="PROSITE" id="PS00455">
    <property type="entry name" value="AMP_BINDING"/>
    <property type="match status" value="1"/>
</dbReference>
<feature type="domain" description="AMP-binding enzyme C-terminal" evidence="3">
    <location>
        <begin position="421"/>
        <end position="493"/>
    </location>
</feature>
<dbReference type="InterPro" id="IPR050237">
    <property type="entry name" value="ATP-dep_AMP-bd_enzyme"/>
</dbReference>
<accession>A0A4D4KQ53</accession>
<dbReference type="Gene3D" id="3.30.300.30">
    <property type="match status" value="1"/>
</dbReference>
<proteinExistence type="predicted"/>
<gene>
    <name evidence="4" type="ORF">SVIO_013750</name>
</gene>
<dbReference type="Pfam" id="PF13193">
    <property type="entry name" value="AMP-binding_C"/>
    <property type="match status" value="1"/>
</dbReference>
<evidence type="ECO:0000256" key="1">
    <source>
        <dbReference type="SAM" id="MobiDB-lite"/>
    </source>
</evidence>
<dbReference type="GO" id="GO:0016877">
    <property type="term" value="F:ligase activity, forming carbon-sulfur bonds"/>
    <property type="evidence" value="ECO:0007669"/>
    <property type="project" value="UniProtKB-ARBA"/>
</dbReference>
<dbReference type="Gene3D" id="3.40.50.12780">
    <property type="entry name" value="N-terminal domain of ligase-like"/>
    <property type="match status" value="1"/>
</dbReference>
<reference evidence="4 5" key="1">
    <citation type="journal article" date="2020" name="Int. J. Syst. Evol. Microbiol.">
        <title>Reclassification of Streptomyces castelarensis and Streptomyces sporoclivatus as later heterotypic synonyms of Streptomyces antimycoticus.</title>
        <authorList>
            <person name="Komaki H."/>
            <person name="Tamura T."/>
        </authorList>
    </citation>
    <scope>NUCLEOTIDE SEQUENCE [LARGE SCALE GENOMIC DNA]</scope>
    <source>
        <strain evidence="4 5">NBRC 13459</strain>
    </source>
</reference>
<dbReference type="PANTHER" id="PTHR43767:SF12">
    <property type="entry name" value="AMP-DEPENDENT SYNTHETASE AND LIGASE"/>
    <property type="match status" value="1"/>
</dbReference>